<name>A0A9W9M3K7_9EURO</name>
<evidence type="ECO:0000313" key="2">
    <source>
        <dbReference type="EMBL" id="KAJ5188396.1"/>
    </source>
</evidence>
<feature type="compositionally biased region" description="Basic and acidic residues" evidence="1">
    <location>
        <begin position="39"/>
        <end position="53"/>
    </location>
</feature>
<dbReference type="AlphaFoldDB" id="A0A9W9M3K7"/>
<accession>A0A9W9M3K7</accession>
<feature type="region of interest" description="Disordered" evidence="1">
    <location>
        <begin position="39"/>
        <end position="73"/>
    </location>
</feature>
<reference evidence="2" key="2">
    <citation type="journal article" date="2023" name="IMA Fungus">
        <title>Comparative genomic study of the Penicillium genus elucidates a diverse pangenome and 15 lateral gene transfer events.</title>
        <authorList>
            <person name="Petersen C."/>
            <person name="Sorensen T."/>
            <person name="Nielsen M.R."/>
            <person name="Sondergaard T.E."/>
            <person name="Sorensen J.L."/>
            <person name="Fitzpatrick D.A."/>
            <person name="Frisvad J.C."/>
            <person name="Nielsen K.L."/>
        </authorList>
    </citation>
    <scope>NUCLEOTIDE SEQUENCE</scope>
    <source>
        <strain evidence="2">IBT 16849</strain>
    </source>
</reference>
<organism evidence="2 3">
    <name type="scientific">Penicillium cf. griseofulvum</name>
    <dbReference type="NCBI Taxonomy" id="2972120"/>
    <lineage>
        <taxon>Eukaryota</taxon>
        <taxon>Fungi</taxon>
        <taxon>Dikarya</taxon>
        <taxon>Ascomycota</taxon>
        <taxon>Pezizomycotina</taxon>
        <taxon>Eurotiomycetes</taxon>
        <taxon>Eurotiomycetidae</taxon>
        <taxon>Eurotiales</taxon>
        <taxon>Aspergillaceae</taxon>
        <taxon>Penicillium</taxon>
    </lineage>
</organism>
<dbReference type="EMBL" id="JAPQKP010000005">
    <property type="protein sequence ID" value="KAJ5188396.1"/>
    <property type="molecule type" value="Genomic_DNA"/>
</dbReference>
<evidence type="ECO:0000313" key="3">
    <source>
        <dbReference type="Proteomes" id="UP001150879"/>
    </source>
</evidence>
<protein>
    <recommendedName>
        <fullName evidence="4">rRNA-processing protein FYV7</fullName>
    </recommendedName>
</protein>
<evidence type="ECO:0000256" key="1">
    <source>
        <dbReference type="SAM" id="MobiDB-lite"/>
    </source>
</evidence>
<dbReference type="PANTHER" id="PTHR41805">
    <property type="entry name" value="EXPRESSED PROTEIN"/>
    <property type="match status" value="1"/>
</dbReference>
<feature type="compositionally biased region" description="Basic and acidic residues" evidence="1">
    <location>
        <begin position="118"/>
        <end position="139"/>
    </location>
</feature>
<dbReference type="PANTHER" id="PTHR41805:SF1">
    <property type="entry name" value="RRNA-PROCESSING PROTEIN FYV7"/>
    <property type="match status" value="1"/>
</dbReference>
<proteinExistence type="predicted"/>
<feature type="compositionally biased region" description="Basic and acidic residues" evidence="1">
    <location>
        <begin position="155"/>
        <end position="166"/>
    </location>
</feature>
<reference evidence="2" key="1">
    <citation type="submission" date="2022-11" db="EMBL/GenBank/DDBJ databases">
        <authorList>
            <person name="Petersen C."/>
        </authorList>
    </citation>
    <scope>NUCLEOTIDE SEQUENCE</scope>
    <source>
        <strain evidence="2">IBT 16849</strain>
    </source>
</reference>
<gene>
    <name evidence="2" type="ORF">N7472_007410</name>
</gene>
<evidence type="ECO:0008006" key="4">
    <source>
        <dbReference type="Google" id="ProtNLM"/>
    </source>
</evidence>
<feature type="compositionally biased region" description="Basic and acidic residues" evidence="1">
    <location>
        <begin position="178"/>
        <end position="217"/>
    </location>
</feature>
<feature type="region of interest" description="Disordered" evidence="1">
    <location>
        <begin position="113"/>
        <end position="239"/>
    </location>
</feature>
<sequence length="239" mass="27502">MFRAEIATFFFLLRKSFDFTRQDKTDLFCFNISMAPKRTHDGDAAPSKGEPEIKKRKGFSVGPANLPDGTYRRKTQKIKNDLIHKAKVKKAYAKIKAEELAIAPRKSVYDTAAADEAETGKDKEKTVEDAKTPELHPDRIAMLNEPEPEPTPAPRAERRPRGEGKQRERRPKPSAFAKEMEFAEKRRQAEEARQKDREAKQKERDQLLRAKRPDQFGKRRLGRESNALLSRVQRMVGKN</sequence>
<comment type="caution">
    <text evidence="2">The sequence shown here is derived from an EMBL/GenBank/DDBJ whole genome shotgun (WGS) entry which is preliminary data.</text>
</comment>
<dbReference type="Proteomes" id="UP001150879">
    <property type="component" value="Unassembled WGS sequence"/>
</dbReference>
<keyword evidence="3" id="KW-1185">Reference proteome</keyword>